<dbReference type="RefSeq" id="WP_119013044.1">
    <property type="nucleotide sequence ID" value="NZ_QXNC01000012.1"/>
</dbReference>
<accession>A0A4R2N904</accession>
<comment type="caution">
    <text evidence="3">The sequence shown here is derived from an EMBL/GenBank/DDBJ whole genome shotgun (WGS) entry which is preliminary data.</text>
</comment>
<proteinExistence type="predicted"/>
<name>A0A4R2N904_9BURK</name>
<dbReference type="Pfam" id="PF10973">
    <property type="entry name" value="DUF2799"/>
    <property type="match status" value="1"/>
</dbReference>
<evidence type="ECO:0000313" key="4">
    <source>
        <dbReference type="Proteomes" id="UP000295182"/>
    </source>
</evidence>
<feature type="signal peptide" evidence="2">
    <location>
        <begin position="1"/>
        <end position="21"/>
    </location>
</feature>
<reference evidence="3 4" key="1">
    <citation type="submission" date="2019-03" db="EMBL/GenBank/DDBJ databases">
        <title>Genomic Encyclopedia of Type Strains, Phase IV (KMG-IV): sequencing the most valuable type-strain genomes for metagenomic binning, comparative biology and taxonomic classification.</title>
        <authorList>
            <person name="Goeker M."/>
        </authorList>
    </citation>
    <scope>NUCLEOTIDE SEQUENCE [LARGE SCALE GENOMIC DNA]</scope>
    <source>
        <strain evidence="3 4">DSM 1837</strain>
    </source>
</reference>
<dbReference type="Proteomes" id="UP000295182">
    <property type="component" value="Unassembled WGS sequence"/>
</dbReference>
<evidence type="ECO:0000256" key="2">
    <source>
        <dbReference type="SAM" id="SignalP"/>
    </source>
</evidence>
<dbReference type="AlphaFoldDB" id="A0A4R2N904"/>
<sequence length="179" mass="20508">MKKPTLAAAVALLLLSGCASMTPDQCRVADWYQVGVEDGSAGHGAQQKLGEYAQDCAEVGVRPDTARFQQGWETGILRYCTPYTGWSEGTRGRSQQLDMCRGRPQEGGFQFALRAGLEVYRTRQSMDSNEREIRRQEQRLQDKNTTESQRREARDRIRYLDFEQSRLRRTLQDQERLAP</sequence>
<feature type="compositionally biased region" description="Basic and acidic residues" evidence="1">
    <location>
        <begin position="128"/>
        <end position="154"/>
    </location>
</feature>
<protein>
    <submittedName>
        <fullName evidence="3">Uncharacterized protein DUF2799</fullName>
    </submittedName>
</protein>
<dbReference type="InterPro" id="IPR021242">
    <property type="entry name" value="DUF2799"/>
</dbReference>
<dbReference type="PROSITE" id="PS51257">
    <property type="entry name" value="PROKAR_LIPOPROTEIN"/>
    <property type="match status" value="1"/>
</dbReference>
<keyword evidence="2" id="KW-0732">Signal</keyword>
<keyword evidence="4" id="KW-1185">Reference proteome</keyword>
<feature type="chain" id="PRO_5020978350" evidence="2">
    <location>
        <begin position="22"/>
        <end position="179"/>
    </location>
</feature>
<evidence type="ECO:0000256" key="1">
    <source>
        <dbReference type="SAM" id="MobiDB-lite"/>
    </source>
</evidence>
<organism evidence="3 4">
    <name type="scientific">Simplicispira metamorpha</name>
    <dbReference type="NCBI Taxonomy" id="80881"/>
    <lineage>
        <taxon>Bacteria</taxon>
        <taxon>Pseudomonadati</taxon>
        <taxon>Pseudomonadota</taxon>
        <taxon>Betaproteobacteria</taxon>
        <taxon>Burkholderiales</taxon>
        <taxon>Comamonadaceae</taxon>
        <taxon>Simplicispira</taxon>
    </lineage>
</organism>
<dbReference type="EMBL" id="SLXH01000012">
    <property type="protein sequence ID" value="TCP17470.1"/>
    <property type="molecule type" value="Genomic_DNA"/>
</dbReference>
<dbReference type="OrthoDB" id="5917215at2"/>
<feature type="region of interest" description="Disordered" evidence="1">
    <location>
        <begin position="124"/>
        <end position="154"/>
    </location>
</feature>
<gene>
    <name evidence="3" type="ORF">EV674_11226</name>
</gene>
<evidence type="ECO:0000313" key="3">
    <source>
        <dbReference type="EMBL" id="TCP17470.1"/>
    </source>
</evidence>